<evidence type="ECO:0000256" key="2">
    <source>
        <dbReference type="ARBA" id="ARBA00022692"/>
    </source>
</evidence>
<dbReference type="Pfam" id="PF25886">
    <property type="entry name" value="Msy1"/>
    <property type="match status" value="1"/>
</dbReference>
<keyword evidence="2 7" id="KW-0812">Transmembrane</keyword>
<comment type="caution">
    <text evidence="9">The sequence shown here is derived from an EMBL/GenBank/DDBJ whole genome shotgun (WGS) entry which is preliminary data.</text>
</comment>
<evidence type="ECO:0000256" key="7">
    <source>
        <dbReference type="SAM" id="Phobius"/>
    </source>
</evidence>
<keyword evidence="4 7" id="KW-1133">Transmembrane helix</keyword>
<name>A0A5M3MTW5_CONPW</name>
<dbReference type="InterPro" id="IPR010920">
    <property type="entry name" value="LSM_dom_sf"/>
</dbReference>
<dbReference type="Gene3D" id="1.10.238.10">
    <property type="entry name" value="EF-hand"/>
    <property type="match status" value="1"/>
</dbReference>
<feature type="transmembrane region" description="Helical" evidence="7">
    <location>
        <begin position="266"/>
        <end position="293"/>
    </location>
</feature>
<dbReference type="InterPro" id="IPR018247">
    <property type="entry name" value="EF_Hand_1_Ca_BS"/>
</dbReference>
<evidence type="ECO:0000313" key="10">
    <source>
        <dbReference type="Proteomes" id="UP000053558"/>
    </source>
</evidence>
<feature type="compositionally biased region" description="Basic and acidic residues" evidence="6">
    <location>
        <begin position="840"/>
        <end position="849"/>
    </location>
</feature>
<dbReference type="EMBL" id="JH711577">
    <property type="protein sequence ID" value="EIW82487.1"/>
    <property type="molecule type" value="Genomic_DNA"/>
</dbReference>
<dbReference type="OrthoDB" id="544685at2759"/>
<feature type="transmembrane region" description="Helical" evidence="7">
    <location>
        <begin position="172"/>
        <end position="195"/>
    </location>
</feature>
<dbReference type="RefSeq" id="XP_007767373.1">
    <property type="nucleotide sequence ID" value="XM_007769183.1"/>
</dbReference>
<feature type="transmembrane region" description="Helical" evidence="7">
    <location>
        <begin position="228"/>
        <end position="246"/>
    </location>
</feature>
<evidence type="ECO:0000256" key="1">
    <source>
        <dbReference type="ARBA" id="ARBA00004370"/>
    </source>
</evidence>
<feature type="compositionally biased region" description="Basic and acidic residues" evidence="6">
    <location>
        <begin position="816"/>
        <end position="829"/>
    </location>
</feature>
<feature type="transmembrane region" description="Helical" evidence="7">
    <location>
        <begin position="592"/>
        <end position="611"/>
    </location>
</feature>
<dbReference type="GO" id="GO:0005262">
    <property type="term" value="F:calcium channel activity"/>
    <property type="evidence" value="ECO:0007669"/>
    <property type="project" value="TreeGrafter"/>
</dbReference>
<evidence type="ECO:0000259" key="8">
    <source>
        <dbReference type="PROSITE" id="PS50222"/>
    </source>
</evidence>
<dbReference type="SUPFAM" id="SSF50182">
    <property type="entry name" value="Sm-like ribonucleoproteins"/>
    <property type="match status" value="1"/>
</dbReference>
<dbReference type="InterPro" id="IPR006685">
    <property type="entry name" value="MscS_channel_2nd"/>
</dbReference>
<dbReference type="PANTHER" id="PTHR31323:SF1">
    <property type="entry name" value="MECHANOSENSITIVE ION CHANNEL PROTEIN"/>
    <property type="match status" value="1"/>
</dbReference>
<reference evidence="10" key="1">
    <citation type="journal article" date="2012" name="Science">
        <title>The Paleozoic origin of enzymatic lignin decomposition reconstructed from 31 fungal genomes.</title>
        <authorList>
            <person name="Floudas D."/>
            <person name="Binder M."/>
            <person name="Riley R."/>
            <person name="Barry K."/>
            <person name="Blanchette R.A."/>
            <person name="Henrissat B."/>
            <person name="Martinez A.T."/>
            <person name="Otillar R."/>
            <person name="Spatafora J.W."/>
            <person name="Yadav J.S."/>
            <person name="Aerts A."/>
            <person name="Benoit I."/>
            <person name="Boyd A."/>
            <person name="Carlson A."/>
            <person name="Copeland A."/>
            <person name="Coutinho P.M."/>
            <person name="de Vries R.P."/>
            <person name="Ferreira P."/>
            <person name="Findley K."/>
            <person name="Foster B."/>
            <person name="Gaskell J."/>
            <person name="Glotzer D."/>
            <person name="Gorecki P."/>
            <person name="Heitman J."/>
            <person name="Hesse C."/>
            <person name="Hori C."/>
            <person name="Igarashi K."/>
            <person name="Jurgens J.A."/>
            <person name="Kallen N."/>
            <person name="Kersten P."/>
            <person name="Kohler A."/>
            <person name="Kuees U."/>
            <person name="Kumar T.K.A."/>
            <person name="Kuo A."/>
            <person name="LaButti K."/>
            <person name="Larrondo L.F."/>
            <person name="Lindquist E."/>
            <person name="Ling A."/>
            <person name="Lombard V."/>
            <person name="Lucas S."/>
            <person name="Lundell T."/>
            <person name="Martin R."/>
            <person name="McLaughlin D.J."/>
            <person name="Morgenstern I."/>
            <person name="Morin E."/>
            <person name="Murat C."/>
            <person name="Nagy L.G."/>
            <person name="Nolan M."/>
            <person name="Ohm R.A."/>
            <person name="Patyshakuliyeva A."/>
            <person name="Rokas A."/>
            <person name="Ruiz-Duenas F.J."/>
            <person name="Sabat G."/>
            <person name="Salamov A."/>
            <person name="Samejima M."/>
            <person name="Schmutz J."/>
            <person name="Slot J.C."/>
            <person name="St John F."/>
            <person name="Stenlid J."/>
            <person name="Sun H."/>
            <person name="Sun S."/>
            <person name="Syed K."/>
            <person name="Tsang A."/>
            <person name="Wiebenga A."/>
            <person name="Young D."/>
            <person name="Pisabarro A."/>
            <person name="Eastwood D.C."/>
            <person name="Martin F."/>
            <person name="Cullen D."/>
            <person name="Grigoriev I.V."/>
            <person name="Hibbett D.S."/>
        </authorList>
    </citation>
    <scope>NUCLEOTIDE SEQUENCE [LARGE SCALE GENOMIC DNA]</scope>
    <source>
        <strain evidence="10">RWD-64-598 SS2</strain>
    </source>
</reference>
<dbReference type="InterPro" id="IPR058650">
    <property type="entry name" value="Msy1/2-like"/>
</dbReference>
<keyword evidence="10" id="KW-1185">Reference proteome</keyword>
<feature type="compositionally biased region" description="Acidic residues" evidence="6">
    <location>
        <begin position="80"/>
        <end position="90"/>
    </location>
</feature>
<dbReference type="Proteomes" id="UP000053558">
    <property type="component" value="Unassembled WGS sequence"/>
</dbReference>
<evidence type="ECO:0000313" key="9">
    <source>
        <dbReference type="EMBL" id="EIW82487.1"/>
    </source>
</evidence>
<dbReference type="SUPFAM" id="SSF47473">
    <property type="entry name" value="EF-hand"/>
    <property type="match status" value="1"/>
</dbReference>
<dbReference type="PROSITE" id="PS50222">
    <property type="entry name" value="EF_HAND_2"/>
    <property type="match status" value="1"/>
</dbReference>
<sequence length="888" mass="99777">MEDFDKRQSNPNPSNTGHNEVDLSLDLPAGHNLHRQDTDKIPPSAKPTVHYPDQLAGDPSPGLYFNSPPAHSRAPSLAGTDDEDFEQDDFDWSGDEELEEEEAKFEKRAGVKVYRRRWGPLRVFTFLFSTLIGSVLLAGIIATPAILVNYYWYLPDPTPHRRYVKANIEAWLFWAAANIVISWGLAMIVDVVPVFTRFAISLSWGHVSEEMKNHIELYDSIKGTFKPLLYAAEAWLSWVIIFANIYELHNMDPDVASWASYTDRLYQVIEFLFFFALVICVQKMLSHAIAFAFHRTAYKERLDEVHVALRAIETLRNYKPKLRHRPNKSGGGHTPMFSFGGMMTPFSEKEHFDFVSNKLRSASPAATDISDAEADVEDGGEPSKKGKGKKRPDSRGLATTPTLRLNDSPTGTPASENPEFAAGGSPVSPLQSPKEKAVALAAGGTHKYPPTPPSRRRSADNHDEEANAVRQAAKAIRSAVLHDARNVKGKEADISGAIFGVGSNREAKRLARAIYNTFRDRKRRYLIAKDFERAFPSEEAARQAFRVFDRDNNGDIQRAEIKSTLLNVYKERRFLSRSMRDAGVALRTLDNLLLFFALVILFFISLSIFGVNVTKSLTSVYSLGIAASFVFKNAASNAFDAIMFLFVTHPFDTGDRVFINQENLVVKKMGLFATVFARIDGTETYYFNSQLFTQFITNVRRSDKMAEYVTLNVAWRTPQEKLDELVKCINDWLAREENRWFQPSTGLTPQAIVFQRHYTLSMTIPHNSNWQDWGLKNAAHTAFQVAVQYYCNKLGITAYESPMPIVFADPQTGRYQPRDWGRPEADKGSDAASTTSVQEQPREDSERPPVPKTILGFTPPDDSTVHLTRARKSRRDAALRTAGGGGDG</sequence>
<dbReference type="KEGG" id="cput:CONPUDRAFT_54256"/>
<dbReference type="GeneID" id="19207648"/>
<dbReference type="GO" id="GO:0016020">
    <property type="term" value="C:membrane"/>
    <property type="evidence" value="ECO:0007669"/>
    <property type="project" value="UniProtKB-SubCell"/>
</dbReference>
<dbReference type="InterPro" id="IPR002048">
    <property type="entry name" value="EF_hand_dom"/>
</dbReference>
<feature type="region of interest" description="Disordered" evidence="6">
    <location>
        <begin position="814"/>
        <end position="888"/>
    </location>
</feature>
<dbReference type="PANTHER" id="PTHR31323">
    <property type="entry name" value="MECHANOSENSITIVE ION CHANNEL PROTEIN MSY2"/>
    <property type="match status" value="1"/>
</dbReference>
<feature type="compositionally biased region" description="Acidic residues" evidence="6">
    <location>
        <begin position="370"/>
        <end position="380"/>
    </location>
</feature>
<feature type="compositionally biased region" description="Basic and acidic residues" evidence="6">
    <location>
        <begin position="457"/>
        <end position="467"/>
    </location>
</feature>
<protein>
    <recommendedName>
        <fullName evidence="8">EF-hand domain-containing protein</fullName>
    </recommendedName>
</protein>
<feature type="domain" description="EF-hand" evidence="8">
    <location>
        <begin position="536"/>
        <end position="571"/>
    </location>
</feature>
<evidence type="ECO:0000256" key="4">
    <source>
        <dbReference type="ARBA" id="ARBA00022989"/>
    </source>
</evidence>
<feature type="compositionally biased region" description="Polar residues" evidence="6">
    <location>
        <begin position="397"/>
        <end position="415"/>
    </location>
</feature>
<feature type="region of interest" description="Disordered" evidence="6">
    <location>
        <begin position="1"/>
        <end position="90"/>
    </location>
</feature>
<dbReference type="GO" id="GO:0006874">
    <property type="term" value="P:intracellular calcium ion homeostasis"/>
    <property type="evidence" value="ECO:0007669"/>
    <property type="project" value="TreeGrafter"/>
</dbReference>
<proteinExistence type="predicted"/>
<feature type="region of interest" description="Disordered" evidence="6">
    <location>
        <begin position="364"/>
        <end position="469"/>
    </location>
</feature>
<dbReference type="AlphaFoldDB" id="A0A5M3MTW5"/>
<accession>A0A5M3MTW5</accession>
<keyword evidence="5 7" id="KW-0472">Membrane</keyword>
<dbReference type="OMA" id="NSNWQDW"/>
<dbReference type="GO" id="GO:0005509">
    <property type="term" value="F:calcium ion binding"/>
    <property type="evidence" value="ECO:0007669"/>
    <property type="project" value="InterPro"/>
</dbReference>
<evidence type="ECO:0000256" key="6">
    <source>
        <dbReference type="SAM" id="MobiDB-lite"/>
    </source>
</evidence>
<keyword evidence="3" id="KW-0106">Calcium</keyword>
<dbReference type="Pfam" id="PF00924">
    <property type="entry name" value="MS_channel_2nd"/>
    <property type="match status" value="1"/>
</dbReference>
<gene>
    <name evidence="9" type="ORF">CONPUDRAFT_54256</name>
</gene>
<dbReference type="Gene3D" id="2.30.30.60">
    <property type="match status" value="1"/>
</dbReference>
<evidence type="ECO:0000256" key="5">
    <source>
        <dbReference type="ARBA" id="ARBA00023136"/>
    </source>
</evidence>
<dbReference type="InterPro" id="IPR023408">
    <property type="entry name" value="MscS_beta-dom_sf"/>
</dbReference>
<organism evidence="9 10">
    <name type="scientific">Coniophora puteana (strain RWD-64-598)</name>
    <name type="common">Brown rot fungus</name>
    <dbReference type="NCBI Taxonomy" id="741705"/>
    <lineage>
        <taxon>Eukaryota</taxon>
        <taxon>Fungi</taxon>
        <taxon>Dikarya</taxon>
        <taxon>Basidiomycota</taxon>
        <taxon>Agaricomycotina</taxon>
        <taxon>Agaricomycetes</taxon>
        <taxon>Agaricomycetidae</taxon>
        <taxon>Boletales</taxon>
        <taxon>Coniophorineae</taxon>
        <taxon>Coniophoraceae</taxon>
        <taxon>Coniophora</taxon>
    </lineage>
</organism>
<dbReference type="PROSITE" id="PS00018">
    <property type="entry name" value="EF_HAND_1"/>
    <property type="match status" value="1"/>
</dbReference>
<feature type="compositionally biased region" description="Polar residues" evidence="6">
    <location>
        <begin position="9"/>
        <end position="18"/>
    </location>
</feature>
<dbReference type="InterPro" id="IPR011992">
    <property type="entry name" value="EF-hand-dom_pair"/>
</dbReference>
<evidence type="ECO:0000256" key="3">
    <source>
        <dbReference type="ARBA" id="ARBA00022837"/>
    </source>
</evidence>
<feature type="transmembrane region" description="Helical" evidence="7">
    <location>
        <begin position="123"/>
        <end position="152"/>
    </location>
</feature>
<comment type="subcellular location">
    <subcellularLocation>
        <location evidence="1">Membrane</location>
    </subcellularLocation>
</comment>